<dbReference type="Proteomes" id="UP000267251">
    <property type="component" value="Unassembled WGS sequence"/>
</dbReference>
<feature type="non-terminal residue" evidence="3">
    <location>
        <position position="1"/>
    </location>
</feature>
<reference evidence="4" key="1">
    <citation type="journal article" date="2018" name="Nat. Microbiol.">
        <title>Leveraging single-cell genomics to expand the fungal tree of life.</title>
        <authorList>
            <person name="Ahrendt S.R."/>
            <person name="Quandt C.A."/>
            <person name="Ciobanu D."/>
            <person name="Clum A."/>
            <person name="Salamov A."/>
            <person name="Andreopoulos B."/>
            <person name="Cheng J.F."/>
            <person name="Woyke T."/>
            <person name="Pelin A."/>
            <person name="Henrissat B."/>
            <person name="Reynolds N.K."/>
            <person name="Benny G.L."/>
            <person name="Smith M.E."/>
            <person name="James T.Y."/>
            <person name="Grigoriev I.V."/>
        </authorList>
    </citation>
    <scope>NUCLEOTIDE SEQUENCE [LARGE SCALE GENOMIC DNA]</scope>
</reference>
<keyword evidence="4" id="KW-1185">Reference proteome</keyword>
<dbReference type="GO" id="GO:0005509">
    <property type="term" value="F:calcium ion binding"/>
    <property type="evidence" value="ECO:0007669"/>
    <property type="project" value="InterPro"/>
</dbReference>
<evidence type="ECO:0000313" key="4">
    <source>
        <dbReference type="Proteomes" id="UP000267251"/>
    </source>
</evidence>
<gene>
    <name evidence="3" type="ORF">BJ684DRAFT_6853</name>
</gene>
<evidence type="ECO:0000256" key="1">
    <source>
        <dbReference type="ARBA" id="ARBA00022737"/>
    </source>
</evidence>
<dbReference type="InterPro" id="IPR002048">
    <property type="entry name" value="EF_hand_dom"/>
</dbReference>
<dbReference type="Gene3D" id="1.10.238.10">
    <property type="entry name" value="EF-hand"/>
    <property type="match status" value="2"/>
</dbReference>
<accession>A0A4V1IYC6</accession>
<feature type="non-terminal residue" evidence="3">
    <location>
        <position position="127"/>
    </location>
</feature>
<dbReference type="OrthoDB" id="26525at2759"/>
<dbReference type="PANTHER" id="PTHR23048">
    <property type="entry name" value="MYOSIN LIGHT CHAIN 1, 3"/>
    <property type="match status" value="1"/>
</dbReference>
<dbReference type="AlphaFoldDB" id="A0A4V1IYC6"/>
<sequence length="127" mass="14112">SELKEIFSSFDEEGKGKLTLAMVGPAFRAAGRNPTEGDIASRIAPFKEGLDYEEFVSILPSEEPEGYVLNASLTETLRAFDKEDTGLLPLRELRYILGELGDKLTEKEVDDLVRGLEVNRDGCIRCE</sequence>
<keyword evidence="1" id="KW-0677">Repeat</keyword>
<dbReference type="SUPFAM" id="SSF47473">
    <property type="entry name" value="EF-hand"/>
    <property type="match status" value="1"/>
</dbReference>
<protein>
    <recommendedName>
        <fullName evidence="2">EF-hand domain-containing protein</fullName>
    </recommendedName>
</protein>
<organism evidence="3 4">
    <name type="scientific">Piptocephalis cylindrospora</name>
    <dbReference type="NCBI Taxonomy" id="1907219"/>
    <lineage>
        <taxon>Eukaryota</taxon>
        <taxon>Fungi</taxon>
        <taxon>Fungi incertae sedis</taxon>
        <taxon>Zoopagomycota</taxon>
        <taxon>Zoopagomycotina</taxon>
        <taxon>Zoopagomycetes</taxon>
        <taxon>Zoopagales</taxon>
        <taxon>Piptocephalidaceae</taxon>
        <taxon>Piptocephalis</taxon>
    </lineage>
</organism>
<dbReference type="CDD" id="cd00051">
    <property type="entry name" value="EFh"/>
    <property type="match status" value="1"/>
</dbReference>
<dbReference type="GO" id="GO:0016460">
    <property type="term" value="C:myosin II complex"/>
    <property type="evidence" value="ECO:0007669"/>
    <property type="project" value="TreeGrafter"/>
</dbReference>
<dbReference type="FunFam" id="1.10.238.10:FF:000001">
    <property type="entry name" value="Calmodulin 1"/>
    <property type="match status" value="1"/>
</dbReference>
<dbReference type="InterPro" id="IPR011992">
    <property type="entry name" value="EF-hand-dom_pair"/>
</dbReference>
<feature type="domain" description="EF-hand" evidence="2">
    <location>
        <begin position="68"/>
        <end position="103"/>
    </location>
</feature>
<feature type="domain" description="EF-hand" evidence="2">
    <location>
        <begin position="1"/>
        <end position="33"/>
    </location>
</feature>
<evidence type="ECO:0000313" key="3">
    <source>
        <dbReference type="EMBL" id="RKP14089.1"/>
    </source>
</evidence>
<dbReference type="InterPro" id="IPR050230">
    <property type="entry name" value="CALM/Myosin/TropC-like"/>
</dbReference>
<dbReference type="EMBL" id="KZ987887">
    <property type="protein sequence ID" value="RKP14089.1"/>
    <property type="molecule type" value="Genomic_DNA"/>
</dbReference>
<name>A0A4V1IYC6_9FUNG</name>
<dbReference type="PANTHER" id="PTHR23048:SF0">
    <property type="entry name" value="CALMODULIN LIKE 3"/>
    <property type="match status" value="1"/>
</dbReference>
<dbReference type="PROSITE" id="PS50222">
    <property type="entry name" value="EF_HAND_2"/>
    <property type="match status" value="2"/>
</dbReference>
<evidence type="ECO:0000259" key="2">
    <source>
        <dbReference type="PROSITE" id="PS50222"/>
    </source>
</evidence>
<proteinExistence type="predicted"/>